<keyword evidence="2" id="KW-0645">Protease</keyword>
<evidence type="ECO:0000313" key="5">
    <source>
        <dbReference type="EMBL" id="GAA4745474.1"/>
    </source>
</evidence>
<protein>
    <submittedName>
        <fullName evidence="5">Peptidase E</fullName>
    </submittedName>
</protein>
<evidence type="ECO:0000256" key="4">
    <source>
        <dbReference type="ARBA" id="ARBA00022825"/>
    </source>
</evidence>
<keyword evidence="3" id="KW-0378">Hydrolase</keyword>
<dbReference type="InterPro" id="IPR005320">
    <property type="entry name" value="Peptidase_S51"/>
</dbReference>
<dbReference type="InterPro" id="IPR029062">
    <property type="entry name" value="Class_I_gatase-like"/>
</dbReference>
<comment type="similarity">
    <text evidence="1">Belongs to the peptidase S51 family.</text>
</comment>
<name>A0ABP8Z3G6_9MICO</name>
<dbReference type="Proteomes" id="UP001500121">
    <property type="component" value="Unassembled WGS sequence"/>
</dbReference>
<evidence type="ECO:0000313" key="6">
    <source>
        <dbReference type="Proteomes" id="UP001500121"/>
    </source>
</evidence>
<dbReference type="PANTHER" id="PTHR20842:SF0">
    <property type="entry name" value="ALPHA-ASPARTYL DIPEPTIDASE"/>
    <property type="match status" value="1"/>
</dbReference>
<keyword evidence="6" id="KW-1185">Reference proteome</keyword>
<dbReference type="EMBL" id="BAABLP010000003">
    <property type="protein sequence ID" value="GAA4745474.1"/>
    <property type="molecule type" value="Genomic_DNA"/>
</dbReference>
<sequence length="239" mass="25443">MVVRRILAASTGFALDRRHGWTVGPLVQAAIDLSAHPRAPRVAYLGTAMGDRLEDVAMVHGAFAGTGATVSPIRLMPQPNVPDLRETLLSQDVVYVGGGSVAGLLALWRLHGLDRILREAWDLGIVLTGASAGSICWHRGGPTDSFGPDLRVITDGLGLLPYGNGVHYDAEASRRPVLHAAVADGTLPTSFATEDGVGLLYEDTELVDVLSDREGAVAYRVERRGDGVEESRMTARLLS</sequence>
<evidence type="ECO:0000256" key="3">
    <source>
        <dbReference type="ARBA" id="ARBA00022801"/>
    </source>
</evidence>
<dbReference type="PANTHER" id="PTHR20842">
    <property type="entry name" value="PROTEASE S51 ALPHA-ASPARTYL DIPEPTIDASE"/>
    <property type="match status" value="1"/>
</dbReference>
<accession>A0ABP8Z3G6</accession>
<proteinExistence type="inferred from homology"/>
<dbReference type="Pfam" id="PF03575">
    <property type="entry name" value="Peptidase_S51"/>
    <property type="match status" value="1"/>
</dbReference>
<evidence type="ECO:0000256" key="1">
    <source>
        <dbReference type="ARBA" id="ARBA00006534"/>
    </source>
</evidence>
<comment type="caution">
    <text evidence="5">The sequence shown here is derived from an EMBL/GenBank/DDBJ whole genome shotgun (WGS) entry which is preliminary data.</text>
</comment>
<dbReference type="RefSeq" id="WP_345480645.1">
    <property type="nucleotide sequence ID" value="NZ_BAABLP010000003.1"/>
</dbReference>
<reference evidence="6" key="1">
    <citation type="journal article" date="2019" name="Int. J. Syst. Evol. Microbiol.">
        <title>The Global Catalogue of Microorganisms (GCM) 10K type strain sequencing project: providing services to taxonomists for standard genome sequencing and annotation.</title>
        <authorList>
            <consortium name="The Broad Institute Genomics Platform"/>
            <consortium name="The Broad Institute Genome Sequencing Center for Infectious Disease"/>
            <person name="Wu L."/>
            <person name="Ma J."/>
        </authorList>
    </citation>
    <scope>NUCLEOTIDE SEQUENCE [LARGE SCALE GENOMIC DNA]</scope>
    <source>
        <strain evidence="6">JCM 19015</strain>
    </source>
</reference>
<dbReference type="CDD" id="cd03146">
    <property type="entry name" value="GAT1_Peptidase_E"/>
    <property type="match status" value="1"/>
</dbReference>
<evidence type="ECO:0000256" key="2">
    <source>
        <dbReference type="ARBA" id="ARBA00022670"/>
    </source>
</evidence>
<dbReference type="Gene3D" id="3.40.50.880">
    <property type="match status" value="1"/>
</dbReference>
<gene>
    <name evidence="5" type="ORF">GCM10025783_16610</name>
</gene>
<organism evidence="5 6">
    <name type="scientific">Amnibacterium soli</name>
    <dbReference type="NCBI Taxonomy" id="1282736"/>
    <lineage>
        <taxon>Bacteria</taxon>
        <taxon>Bacillati</taxon>
        <taxon>Actinomycetota</taxon>
        <taxon>Actinomycetes</taxon>
        <taxon>Micrococcales</taxon>
        <taxon>Microbacteriaceae</taxon>
        <taxon>Amnibacterium</taxon>
    </lineage>
</organism>
<dbReference type="SUPFAM" id="SSF52317">
    <property type="entry name" value="Class I glutamine amidotransferase-like"/>
    <property type="match status" value="1"/>
</dbReference>
<keyword evidence="4" id="KW-0720">Serine protease</keyword>